<evidence type="ECO:0000256" key="1">
    <source>
        <dbReference type="SAM" id="MobiDB-lite"/>
    </source>
</evidence>
<feature type="compositionally biased region" description="Basic and acidic residues" evidence="1">
    <location>
        <begin position="58"/>
        <end position="67"/>
    </location>
</feature>
<accession>A0ABM0MLN8</accession>
<name>A0ABM0MLN8_SACKO</name>
<feature type="region of interest" description="Disordered" evidence="1">
    <location>
        <begin position="22"/>
        <end position="112"/>
    </location>
</feature>
<feature type="compositionally biased region" description="Basic and acidic residues" evidence="1">
    <location>
        <begin position="90"/>
        <end position="112"/>
    </location>
</feature>
<dbReference type="Gene3D" id="1.10.3970.10">
    <property type="entry name" value="BSD domain"/>
    <property type="match status" value="1"/>
</dbReference>
<feature type="non-terminal residue" evidence="4">
    <location>
        <position position="112"/>
    </location>
</feature>
<protein>
    <submittedName>
        <fullName evidence="4">Synapse-associated protein 1-like</fullName>
    </submittedName>
</protein>
<sequence>IKEHNFWKNYFYRVSLIKQSSQLTSIAAESGESTSRSSSRRSSTDKDSSQSQAVNIAGDDKKQNKKDEEDDMLPPDSPTNEFVSDAFNSDLDHDDIQKGMKQLGMEKTDGQN</sequence>
<keyword evidence="3" id="KW-1185">Reference proteome</keyword>
<feature type="non-terminal residue" evidence="4">
    <location>
        <position position="1"/>
    </location>
</feature>
<evidence type="ECO:0000259" key="2">
    <source>
        <dbReference type="PROSITE" id="PS50858"/>
    </source>
</evidence>
<evidence type="ECO:0000313" key="4">
    <source>
        <dbReference type="RefSeq" id="XP_006820929.1"/>
    </source>
</evidence>
<dbReference type="GeneID" id="102809011"/>
<dbReference type="InterPro" id="IPR005607">
    <property type="entry name" value="BSD_dom"/>
</dbReference>
<dbReference type="RefSeq" id="XP_006820929.1">
    <property type="nucleotide sequence ID" value="XM_006820866.1"/>
</dbReference>
<dbReference type="PROSITE" id="PS50858">
    <property type="entry name" value="BSD"/>
    <property type="match status" value="1"/>
</dbReference>
<organism evidence="3 4">
    <name type="scientific">Saccoglossus kowalevskii</name>
    <name type="common">Acorn worm</name>
    <dbReference type="NCBI Taxonomy" id="10224"/>
    <lineage>
        <taxon>Eukaryota</taxon>
        <taxon>Metazoa</taxon>
        <taxon>Hemichordata</taxon>
        <taxon>Enteropneusta</taxon>
        <taxon>Harrimaniidae</taxon>
        <taxon>Saccoglossus</taxon>
    </lineage>
</organism>
<dbReference type="InterPro" id="IPR035925">
    <property type="entry name" value="BSD_dom_sf"/>
</dbReference>
<dbReference type="Proteomes" id="UP000694865">
    <property type="component" value="Unplaced"/>
</dbReference>
<reference evidence="4" key="1">
    <citation type="submission" date="2025-08" db="UniProtKB">
        <authorList>
            <consortium name="RefSeq"/>
        </authorList>
    </citation>
    <scope>IDENTIFICATION</scope>
    <source>
        <tissue evidence="4">Testes</tissue>
    </source>
</reference>
<feature type="domain" description="BSD" evidence="2">
    <location>
        <begin position="1"/>
        <end position="18"/>
    </location>
</feature>
<proteinExistence type="predicted"/>
<evidence type="ECO:0000313" key="3">
    <source>
        <dbReference type="Proteomes" id="UP000694865"/>
    </source>
</evidence>
<gene>
    <name evidence="4" type="primary">LOC102809011</name>
</gene>